<organism evidence="2 3">
    <name type="scientific">Penicillium camemberti (strain FM 013)</name>
    <dbReference type="NCBI Taxonomy" id="1429867"/>
    <lineage>
        <taxon>Eukaryota</taxon>
        <taxon>Fungi</taxon>
        <taxon>Dikarya</taxon>
        <taxon>Ascomycota</taxon>
        <taxon>Pezizomycotina</taxon>
        <taxon>Eurotiomycetes</taxon>
        <taxon>Eurotiomycetidae</taxon>
        <taxon>Eurotiales</taxon>
        <taxon>Aspergillaceae</taxon>
        <taxon>Penicillium</taxon>
    </lineage>
</organism>
<evidence type="ECO:0000313" key="3">
    <source>
        <dbReference type="Proteomes" id="UP000053732"/>
    </source>
</evidence>
<evidence type="ECO:0000313" key="2">
    <source>
        <dbReference type="EMBL" id="CRL23660.1"/>
    </source>
</evidence>
<keyword evidence="3" id="KW-1185">Reference proteome</keyword>
<sequence>MLITDYETNITLNPEWDPIEFQPPGEWREILSQPVGCIRAVCMSPPDIYHPNIWAFLLSTSEEDMTAIRLECQPTSLRRTRVVLQGSKAKVLFQKRSVSDFIPHSVAATFVLRTNPGFTVQDIYTIIVTNNRHKYEIDEEGWNSRTWVYDQINLFCQHDIFTYHGEVELVNDALHKRWPGGRQNMLVEGAYYG</sequence>
<dbReference type="Pfam" id="PF24968">
    <property type="entry name" value="DUF7770"/>
    <property type="match status" value="1"/>
</dbReference>
<dbReference type="AlphaFoldDB" id="A0A0G4PBJ6"/>
<reference evidence="2 3" key="1">
    <citation type="journal article" date="2014" name="Nat. Commun.">
        <title>Multiple recent horizontal transfers of a large genomic region in cheese making fungi.</title>
        <authorList>
            <person name="Cheeseman K."/>
            <person name="Ropars J."/>
            <person name="Renault P."/>
            <person name="Dupont J."/>
            <person name="Gouzy J."/>
            <person name="Branca A."/>
            <person name="Abraham A.L."/>
            <person name="Ceppi M."/>
            <person name="Conseiller E."/>
            <person name="Debuchy R."/>
            <person name="Malagnac F."/>
            <person name="Goarin A."/>
            <person name="Silar P."/>
            <person name="Lacoste S."/>
            <person name="Sallet E."/>
            <person name="Bensimon A."/>
            <person name="Giraud T."/>
            <person name="Brygoo Y."/>
        </authorList>
    </citation>
    <scope>NUCLEOTIDE SEQUENCE [LARGE SCALE GENOMIC DNA]</scope>
    <source>
        <strain evidence="3">FM 013</strain>
    </source>
</reference>
<proteinExistence type="predicted"/>
<gene>
    <name evidence="2" type="ORF">PCAMFM013_S010g000098</name>
</gene>
<name>A0A0G4PBJ6_PENC3</name>
<evidence type="ECO:0000259" key="1">
    <source>
        <dbReference type="Pfam" id="PF24968"/>
    </source>
</evidence>
<feature type="domain" description="DUF7770" evidence="1">
    <location>
        <begin position="51"/>
        <end position="192"/>
    </location>
</feature>
<dbReference type="EMBL" id="HG793143">
    <property type="protein sequence ID" value="CRL23660.1"/>
    <property type="molecule type" value="Genomic_DNA"/>
</dbReference>
<dbReference type="InterPro" id="IPR056672">
    <property type="entry name" value="DUF7770"/>
</dbReference>
<protein>
    <submittedName>
        <fullName evidence="2">Str. FM013</fullName>
    </submittedName>
</protein>
<dbReference type="Proteomes" id="UP000053732">
    <property type="component" value="Unassembled WGS sequence"/>
</dbReference>
<accession>A0A0G4PBJ6</accession>
<dbReference type="STRING" id="1429867.A0A0G4PBJ6"/>